<comment type="caution">
    <text evidence="2">The sequence shown here is derived from an EMBL/GenBank/DDBJ whole genome shotgun (WGS) entry which is preliminary data.</text>
</comment>
<dbReference type="RefSeq" id="XP_064681955.1">
    <property type="nucleotide sequence ID" value="XM_064822269.1"/>
</dbReference>
<name>A0AAN7DE98_9FUNG</name>
<feature type="domain" description="F-box" evidence="1">
    <location>
        <begin position="1"/>
        <end position="46"/>
    </location>
</feature>
<dbReference type="InterPro" id="IPR001810">
    <property type="entry name" value="F-box_dom"/>
</dbReference>
<dbReference type="EMBL" id="JASEJX010000015">
    <property type="protein sequence ID" value="KAK4515289.1"/>
    <property type="molecule type" value="Genomic_DNA"/>
</dbReference>
<evidence type="ECO:0000313" key="2">
    <source>
        <dbReference type="EMBL" id="KAK4515289.1"/>
    </source>
</evidence>
<protein>
    <submittedName>
        <fullName evidence="2">SPT3 Dosage dependent suppressor of Ty-induced promoter mutations-like protein</fullName>
    </submittedName>
</protein>
<dbReference type="GeneID" id="89946601"/>
<evidence type="ECO:0000259" key="1">
    <source>
        <dbReference type="PROSITE" id="PS50181"/>
    </source>
</evidence>
<gene>
    <name evidence="2" type="primary">SPT23_1</name>
    <name evidence="2" type="ORF">ATC70_002899</name>
</gene>
<organism evidence="2 3">
    <name type="scientific">Mucor velutinosus</name>
    <dbReference type="NCBI Taxonomy" id="708070"/>
    <lineage>
        <taxon>Eukaryota</taxon>
        <taxon>Fungi</taxon>
        <taxon>Fungi incertae sedis</taxon>
        <taxon>Mucoromycota</taxon>
        <taxon>Mucoromycotina</taxon>
        <taxon>Mucoromycetes</taxon>
        <taxon>Mucorales</taxon>
        <taxon>Mucorineae</taxon>
        <taxon>Mucoraceae</taxon>
        <taxon>Mucor</taxon>
    </lineage>
</organism>
<proteinExistence type="predicted"/>
<accession>A0AAN7DE98</accession>
<keyword evidence="3" id="KW-1185">Reference proteome</keyword>
<dbReference type="PROSITE" id="PS50181">
    <property type="entry name" value="FBOX"/>
    <property type="match status" value="1"/>
</dbReference>
<dbReference type="AlphaFoldDB" id="A0AAN7DE98"/>
<evidence type="ECO:0000313" key="3">
    <source>
        <dbReference type="Proteomes" id="UP001304243"/>
    </source>
</evidence>
<reference evidence="2 3" key="1">
    <citation type="submission" date="2022-11" db="EMBL/GenBank/DDBJ databases">
        <title>Mucor velutinosus strain NIH1002 WGS.</title>
        <authorList>
            <person name="Subramanian P."/>
            <person name="Mullikin J.C."/>
            <person name="Segre J.A."/>
            <person name="Zelazny A.M."/>
        </authorList>
    </citation>
    <scope>NUCLEOTIDE SEQUENCE [LARGE SCALE GENOMIC DNA]</scope>
    <source>
        <strain evidence="2 3">NIH1002</strain>
    </source>
</reference>
<dbReference type="Proteomes" id="UP001304243">
    <property type="component" value="Unassembled WGS sequence"/>
</dbReference>
<sequence>MIDALPNEVFWLVLNHLDYQDIEQLQLIPQLYKTALHYTQQHYPFHYKINSLLRLFEAITPSERQSKDTKLEFSQQILQQICKQVEILPKINHRTKFTELLDIVQQFIVARILSPDLKAGIEHDYANLCLEIRSQYLHTPSIRVLHDPKYRRRSTKHPLAPFLPRDYTSIWRYHCATPHTPIHTRFALFFGSLFDVTSLYLESNLDGSFEECTREALVTGNVEDLLIMCVTADRPVDVDRMCMMVTHAGEQLRQYLETMDTWVTTEPTPQQELRMQQNQHLLENESYAAAAASLPSSSVSYSPSSSDPPEWLIPDRYKVQPNTILRLRLMNNLYKKGWHWFQ</sequence>